<evidence type="ECO:0000313" key="1">
    <source>
        <dbReference type="EMBL" id="KAF3552807.1"/>
    </source>
</evidence>
<accession>A0A8S9QM34</accession>
<comment type="caution">
    <text evidence="1">The sequence shown here is derived from an EMBL/GenBank/DDBJ whole genome shotgun (WGS) entry which is preliminary data.</text>
</comment>
<evidence type="ECO:0000313" key="2">
    <source>
        <dbReference type="Proteomes" id="UP000712600"/>
    </source>
</evidence>
<organism evidence="1 2">
    <name type="scientific">Brassica cretica</name>
    <name type="common">Mustard</name>
    <dbReference type="NCBI Taxonomy" id="69181"/>
    <lineage>
        <taxon>Eukaryota</taxon>
        <taxon>Viridiplantae</taxon>
        <taxon>Streptophyta</taxon>
        <taxon>Embryophyta</taxon>
        <taxon>Tracheophyta</taxon>
        <taxon>Spermatophyta</taxon>
        <taxon>Magnoliopsida</taxon>
        <taxon>eudicotyledons</taxon>
        <taxon>Gunneridae</taxon>
        <taxon>Pentapetalae</taxon>
        <taxon>rosids</taxon>
        <taxon>malvids</taxon>
        <taxon>Brassicales</taxon>
        <taxon>Brassicaceae</taxon>
        <taxon>Brassiceae</taxon>
        <taxon>Brassica</taxon>
    </lineage>
</organism>
<sequence>MSETEGGVGYLLKTSVNQPQVGSNPCVRPLGSGHMRGGTSCSTWIAAWPGVVGTMGGYIDGDGIFVAGCVPLSTRIDGWKMNEDGTGLAGFVSLSRSIGGWKWMMNATNLCEMRL</sequence>
<reference evidence="1" key="1">
    <citation type="submission" date="2019-12" db="EMBL/GenBank/DDBJ databases">
        <title>Genome sequencing and annotation of Brassica cretica.</title>
        <authorList>
            <person name="Studholme D.J."/>
            <person name="Sarris P."/>
        </authorList>
    </citation>
    <scope>NUCLEOTIDE SEQUENCE</scope>
    <source>
        <strain evidence="1">PFS-109/04</strain>
        <tissue evidence="1">Leaf</tissue>
    </source>
</reference>
<dbReference type="Proteomes" id="UP000712600">
    <property type="component" value="Unassembled WGS sequence"/>
</dbReference>
<protein>
    <submittedName>
        <fullName evidence="1">Uncharacterized protein</fullName>
    </submittedName>
</protein>
<proteinExistence type="predicted"/>
<gene>
    <name evidence="1" type="ORF">F2Q69_00015448</name>
</gene>
<dbReference type="AlphaFoldDB" id="A0A8S9QM34"/>
<name>A0A8S9QM34_BRACR</name>
<dbReference type="EMBL" id="QGKX02000996">
    <property type="protein sequence ID" value="KAF3552807.1"/>
    <property type="molecule type" value="Genomic_DNA"/>
</dbReference>